<dbReference type="InterPro" id="IPR016181">
    <property type="entry name" value="Acyl_CoA_acyltransferase"/>
</dbReference>
<dbReference type="Pfam" id="PF00583">
    <property type="entry name" value="Acetyltransf_1"/>
    <property type="match status" value="1"/>
</dbReference>
<dbReference type="InterPro" id="IPR051556">
    <property type="entry name" value="N-term/lysine_N-AcTrnsfr"/>
</dbReference>
<proteinExistence type="predicted"/>
<evidence type="ECO:0000259" key="3">
    <source>
        <dbReference type="PROSITE" id="PS51186"/>
    </source>
</evidence>
<dbReference type="AlphaFoldDB" id="A0A976RSW9"/>
<keyword evidence="2" id="KW-0012">Acyltransferase</keyword>
<dbReference type="RefSeq" id="WP_260117075.1">
    <property type="nucleotide sequence ID" value="NZ_CP093361.1"/>
</dbReference>
<feature type="domain" description="N-acetyltransferase" evidence="3">
    <location>
        <begin position="6"/>
        <end position="174"/>
    </location>
</feature>
<name>A0A976RSW9_9LACO</name>
<dbReference type="Proteomes" id="UP000831181">
    <property type="component" value="Chromosome"/>
</dbReference>
<dbReference type="GO" id="GO:0016747">
    <property type="term" value="F:acyltransferase activity, transferring groups other than amino-acyl groups"/>
    <property type="evidence" value="ECO:0007669"/>
    <property type="project" value="InterPro"/>
</dbReference>
<dbReference type="PANTHER" id="PTHR42919:SF8">
    <property type="entry name" value="N-ALPHA-ACETYLTRANSFERASE 50"/>
    <property type="match status" value="1"/>
</dbReference>
<gene>
    <name evidence="4" type="ORF">MOO44_03710</name>
</gene>
<dbReference type="SUPFAM" id="SSF55729">
    <property type="entry name" value="Acyl-CoA N-acyltransferases (Nat)"/>
    <property type="match status" value="1"/>
</dbReference>
<evidence type="ECO:0000313" key="4">
    <source>
        <dbReference type="EMBL" id="UQS87273.1"/>
    </source>
</evidence>
<dbReference type="InterPro" id="IPR000182">
    <property type="entry name" value="GNAT_dom"/>
</dbReference>
<accession>A0A976RSW9</accession>
<dbReference type="PROSITE" id="PS51186">
    <property type="entry name" value="GNAT"/>
    <property type="match status" value="1"/>
</dbReference>
<dbReference type="PANTHER" id="PTHR42919">
    <property type="entry name" value="N-ALPHA-ACETYLTRANSFERASE"/>
    <property type="match status" value="1"/>
</dbReference>
<reference evidence="4" key="1">
    <citation type="journal article" date="2022" name="Int. J. Syst. Evol. Microbiol.">
        <title>Apilactobacillus apisilvae sp. nov., Nicolia spurrieriana gen. nov. sp. nov., Bombilactobacillus folatiphilus sp. nov. and Bombilactobacillus thymidiniphilus sp. nov., four new lactic acid bacterial isolates from stingless bees Tetragonula carbonaria and Austroplebeia australis.</title>
        <authorList>
            <person name="Oliphant S.A."/>
            <person name="Watson-Haigh N.S."/>
            <person name="Sumby K.M."/>
            <person name="Gardner J."/>
            <person name="Groom S."/>
            <person name="Jiranek V."/>
        </authorList>
    </citation>
    <scope>NUCLEOTIDE SEQUENCE</scope>
    <source>
        <strain evidence="4">SGEP1_A5</strain>
    </source>
</reference>
<dbReference type="KEGG" id="lbe:MOO44_03710"/>
<dbReference type="EMBL" id="CP093361">
    <property type="protein sequence ID" value="UQS87273.1"/>
    <property type="molecule type" value="Genomic_DNA"/>
</dbReference>
<evidence type="ECO:0000313" key="5">
    <source>
        <dbReference type="Proteomes" id="UP000831181"/>
    </source>
</evidence>
<evidence type="ECO:0000256" key="1">
    <source>
        <dbReference type="ARBA" id="ARBA00022679"/>
    </source>
</evidence>
<dbReference type="Gene3D" id="3.40.630.30">
    <property type="match status" value="1"/>
</dbReference>
<sequence length="174" mass="20183">MFNIEALIEQCTVNDVRKLQEISRKTFYDTFAADSEPTDMARYLESAFNIDKLTKEIQNPESFFYFVRLDQEIVGYLKVNIGDAQTEPMGADTLEIQRIYIDVDSKHKGLGGQLYDKAISEAKQHHKNKVWLGVWEHNPDAQGFYAHKGFKQFGDHEFIMGSEHQRDLLMEKSI</sequence>
<protein>
    <submittedName>
        <fullName evidence="4">GNAT family N-acetyltransferase</fullName>
    </submittedName>
</protein>
<organism evidence="4 5">
    <name type="scientific">Nicoliella spurrieriana</name>
    <dbReference type="NCBI Taxonomy" id="2925830"/>
    <lineage>
        <taxon>Bacteria</taxon>
        <taxon>Bacillati</taxon>
        <taxon>Bacillota</taxon>
        <taxon>Bacilli</taxon>
        <taxon>Lactobacillales</taxon>
        <taxon>Lactobacillaceae</taxon>
        <taxon>Nicoliella</taxon>
    </lineage>
</organism>
<evidence type="ECO:0000256" key="2">
    <source>
        <dbReference type="ARBA" id="ARBA00023315"/>
    </source>
</evidence>
<dbReference type="CDD" id="cd04301">
    <property type="entry name" value="NAT_SF"/>
    <property type="match status" value="1"/>
</dbReference>
<keyword evidence="5" id="KW-1185">Reference proteome</keyword>
<keyword evidence="1" id="KW-0808">Transferase</keyword>